<evidence type="ECO:0000313" key="6">
    <source>
        <dbReference type="Proteomes" id="UP000309676"/>
    </source>
</evidence>
<proteinExistence type="predicted"/>
<dbReference type="InterPro" id="IPR001279">
    <property type="entry name" value="Metallo-B-lactamas"/>
</dbReference>
<dbReference type="InterPro" id="IPR036388">
    <property type="entry name" value="WH-like_DNA-bd_sf"/>
</dbReference>
<comment type="function">
    <text evidence="2">Counteracts the endogenous Pycsar antiviral defense system. Phosphodiesterase that enables metal-dependent hydrolysis of host cyclic nucleotide Pycsar defense signals such as cCMP and cUMP.</text>
</comment>
<comment type="catalytic activity">
    <reaction evidence="1">
        <text>3',5'-cyclic CMP + H2O = CMP + H(+)</text>
        <dbReference type="Rhea" id="RHEA:72675"/>
        <dbReference type="ChEBI" id="CHEBI:15377"/>
        <dbReference type="ChEBI" id="CHEBI:15378"/>
        <dbReference type="ChEBI" id="CHEBI:58003"/>
        <dbReference type="ChEBI" id="CHEBI:60377"/>
    </reaction>
    <physiologicalReaction direction="left-to-right" evidence="1">
        <dbReference type="Rhea" id="RHEA:72676"/>
    </physiologicalReaction>
</comment>
<reference evidence="5 6" key="1">
    <citation type="submission" date="2019-05" db="EMBL/GenBank/DDBJ databases">
        <authorList>
            <person name="Narsing Rao M.P."/>
            <person name="Li W.J."/>
        </authorList>
    </citation>
    <scope>NUCLEOTIDE SEQUENCE [LARGE SCALE GENOMIC DNA]</scope>
    <source>
        <strain evidence="5 6">SYSU_K30003</strain>
    </source>
</reference>
<name>A0A5R9GJ30_9BACL</name>
<evidence type="ECO:0000313" key="5">
    <source>
        <dbReference type="EMBL" id="TLS53484.1"/>
    </source>
</evidence>
<comment type="catalytic activity">
    <reaction evidence="3">
        <text>3',5'-cyclic UMP + H2O = UMP + H(+)</text>
        <dbReference type="Rhea" id="RHEA:70575"/>
        <dbReference type="ChEBI" id="CHEBI:15377"/>
        <dbReference type="ChEBI" id="CHEBI:15378"/>
        <dbReference type="ChEBI" id="CHEBI:57865"/>
        <dbReference type="ChEBI" id="CHEBI:184387"/>
    </reaction>
    <physiologicalReaction direction="left-to-right" evidence="3">
        <dbReference type="Rhea" id="RHEA:70576"/>
    </physiologicalReaction>
</comment>
<dbReference type="SUPFAM" id="SSF56281">
    <property type="entry name" value="Metallo-hydrolase/oxidoreductase"/>
    <property type="match status" value="1"/>
</dbReference>
<dbReference type="PANTHER" id="PTHR23131">
    <property type="entry name" value="ENDORIBONUCLEASE LACTB2"/>
    <property type="match status" value="1"/>
</dbReference>
<protein>
    <submittedName>
        <fullName evidence="5">MBL fold metallo-hydrolase</fullName>
    </submittedName>
</protein>
<evidence type="ECO:0000256" key="2">
    <source>
        <dbReference type="ARBA" id="ARBA00034301"/>
    </source>
</evidence>
<dbReference type="Gene3D" id="3.60.15.10">
    <property type="entry name" value="Ribonuclease Z/Hydroxyacylglutathione hydrolase-like"/>
    <property type="match status" value="1"/>
</dbReference>
<evidence type="ECO:0000256" key="3">
    <source>
        <dbReference type="ARBA" id="ARBA00048505"/>
    </source>
</evidence>
<dbReference type="Pfam" id="PF00753">
    <property type="entry name" value="Lactamase_B"/>
    <property type="match status" value="1"/>
</dbReference>
<keyword evidence="6" id="KW-1185">Reference proteome</keyword>
<organism evidence="5 6">
    <name type="scientific">Paenibacillus antri</name>
    <dbReference type="NCBI Taxonomy" id="2582848"/>
    <lineage>
        <taxon>Bacteria</taxon>
        <taxon>Bacillati</taxon>
        <taxon>Bacillota</taxon>
        <taxon>Bacilli</taxon>
        <taxon>Bacillales</taxon>
        <taxon>Paenibacillaceae</taxon>
        <taxon>Paenibacillus</taxon>
    </lineage>
</organism>
<keyword evidence="5" id="KW-0378">Hydrolase</keyword>
<dbReference type="Proteomes" id="UP000309676">
    <property type="component" value="Unassembled WGS sequence"/>
</dbReference>
<dbReference type="InterPro" id="IPR036866">
    <property type="entry name" value="RibonucZ/Hydroxyglut_hydro"/>
</dbReference>
<accession>A0A5R9GJ30</accession>
<dbReference type="Pfam" id="PF21221">
    <property type="entry name" value="B_lactamase-like_C"/>
    <property type="match status" value="1"/>
</dbReference>
<dbReference type="PANTHER" id="PTHR23131:SF4">
    <property type="entry name" value="METALLO-BETA-LACTAMASE SUPERFAMILY POTEIN"/>
    <property type="match status" value="1"/>
</dbReference>
<dbReference type="EMBL" id="VCIW01000002">
    <property type="protein sequence ID" value="TLS53484.1"/>
    <property type="molecule type" value="Genomic_DNA"/>
</dbReference>
<dbReference type="AlphaFoldDB" id="A0A5R9GJ30"/>
<dbReference type="Gene3D" id="1.10.10.10">
    <property type="entry name" value="Winged helix-like DNA-binding domain superfamily/Winged helix DNA-binding domain"/>
    <property type="match status" value="1"/>
</dbReference>
<evidence type="ECO:0000259" key="4">
    <source>
        <dbReference type="SMART" id="SM00849"/>
    </source>
</evidence>
<evidence type="ECO:0000256" key="1">
    <source>
        <dbReference type="ARBA" id="ARBA00034221"/>
    </source>
</evidence>
<sequence length="330" mass="36915">MNTIIDRGEGIWQVKVPLPFPLLWVNAYVVVGSNGDVDVIDPGLRTEAAEARWAEALDAVGFRWERVRAIVLTHHHPDHYGLAGWMQARSGGAPVFMSDVARASAERLWGAAERERTGEATLALFARHGYPEAARPAMREHLDGFVPMVSPQPDRIETIRYGDRVRLGDAEYEAIHTPGHAGGHLSFWNEAEGRLFCGDHVLPGITPNVSLLPFGDEDPLAIYLASLEEVERLPVAAAFPGHREPFAHYGDRVRAIRTHHDERLRKMEALLIEPMTGYELCRAMFGDKLSVHQLRFALSETIAHLVYLENQGRVSRAEERGVASFVARRR</sequence>
<feature type="domain" description="Metallo-beta-lactamase" evidence="4">
    <location>
        <begin position="24"/>
        <end position="242"/>
    </location>
</feature>
<dbReference type="InterPro" id="IPR048933">
    <property type="entry name" value="B_lactamase-like_C"/>
</dbReference>
<dbReference type="InterPro" id="IPR050662">
    <property type="entry name" value="Sec-metab_biosynth-thioest"/>
</dbReference>
<dbReference type="OrthoDB" id="9761531at2"/>
<dbReference type="GO" id="GO:0016787">
    <property type="term" value="F:hydrolase activity"/>
    <property type="evidence" value="ECO:0007669"/>
    <property type="project" value="UniProtKB-KW"/>
</dbReference>
<comment type="caution">
    <text evidence="5">The sequence shown here is derived from an EMBL/GenBank/DDBJ whole genome shotgun (WGS) entry which is preliminary data.</text>
</comment>
<dbReference type="SMART" id="SM00849">
    <property type="entry name" value="Lactamase_B"/>
    <property type="match status" value="1"/>
</dbReference>
<dbReference type="RefSeq" id="WP_138192802.1">
    <property type="nucleotide sequence ID" value="NZ_VCIW01000002.1"/>
</dbReference>
<dbReference type="CDD" id="cd07725">
    <property type="entry name" value="TTHA1429-like_MBL-fold"/>
    <property type="match status" value="1"/>
</dbReference>
<gene>
    <name evidence="5" type="ORF">FE782_04215</name>
</gene>